<dbReference type="PANTHER" id="PTHR42920:SF11">
    <property type="entry name" value="INNER MEMBRANE PROTEIN YTFF"/>
    <property type="match status" value="1"/>
</dbReference>
<proteinExistence type="predicted"/>
<gene>
    <name evidence="9" type="ORF">McpCs1_05870</name>
</gene>
<dbReference type="EMBL" id="JAWDKB010000002">
    <property type="protein sequence ID" value="MDV0443219.1"/>
    <property type="molecule type" value="Genomic_DNA"/>
</dbReference>
<evidence type="ECO:0000256" key="7">
    <source>
        <dbReference type="SAM" id="Phobius"/>
    </source>
</evidence>
<feature type="transmembrane region" description="Helical" evidence="7">
    <location>
        <begin position="251"/>
        <end position="268"/>
    </location>
</feature>
<protein>
    <recommendedName>
        <fullName evidence="8">EamA domain-containing protein</fullName>
    </recommendedName>
</protein>
<evidence type="ECO:0000259" key="8">
    <source>
        <dbReference type="Pfam" id="PF00892"/>
    </source>
</evidence>
<keyword evidence="4 7" id="KW-1133">Transmembrane helix</keyword>
<evidence type="ECO:0000256" key="1">
    <source>
        <dbReference type="ARBA" id="ARBA00004651"/>
    </source>
</evidence>
<dbReference type="PANTHER" id="PTHR42920">
    <property type="entry name" value="OS03G0707200 PROTEIN-RELATED"/>
    <property type="match status" value="1"/>
</dbReference>
<feature type="transmembrane region" description="Helical" evidence="7">
    <location>
        <begin position="155"/>
        <end position="173"/>
    </location>
</feature>
<feature type="domain" description="EamA" evidence="8">
    <location>
        <begin position="160"/>
        <end position="290"/>
    </location>
</feature>
<keyword evidence="3 7" id="KW-0812">Transmembrane</keyword>
<dbReference type="InterPro" id="IPR037185">
    <property type="entry name" value="EmrE-like"/>
</dbReference>
<feature type="transmembrane region" description="Helical" evidence="7">
    <location>
        <begin position="194"/>
        <end position="213"/>
    </location>
</feature>
<keyword evidence="2" id="KW-1003">Cell membrane</keyword>
<reference evidence="9 10" key="1">
    <citation type="submission" date="2023-06" db="EMBL/GenBank/DDBJ databases">
        <title>Genome sequence of Methancorpusculaceae sp. Cs1.</title>
        <authorList>
            <person name="Protasov E."/>
            <person name="Platt K."/>
            <person name="Poehlein A."/>
            <person name="Daniel R."/>
            <person name="Brune A."/>
        </authorList>
    </citation>
    <scope>NUCLEOTIDE SEQUENCE [LARGE SCALE GENOMIC DNA]</scope>
    <source>
        <strain evidence="9 10">Cs1</strain>
    </source>
</reference>
<organism evidence="9 10">
    <name type="scientific">Methanorbis rubei</name>
    <dbReference type="NCBI Taxonomy" id="3028300"/>
    <lineage>
        <taxon>Archaea</taxon>
        <taxon>Methanobacteriati</taxon>
        <taxon>Methanobacteriota</taxon>
        <taxon>Stenosarchaea group</taxon>
        <taxon>Methanomicrobia</taxon>
        <taxon>Methanomicrobiales</taxon>
        <taxon>Methanocorpusculaceae</taxon>
        <taxon>Methanorbis</taxon>
    </lineage>
</organism>
<dbReference type="InterPro" id="IPR000620">
    <property type="entry name" value="EamA_dom"/>
</dbReference>
<dbReference type="SUPFAM" id="SSF103481">
    <property type="entry name" value="Multidrug resistance efflux transporter EmrE"/>
    <property type="match status" value="2"/>
</dbReference>
<evidence type="ECO:0000256" key="2">
    <source>
        <dbReference type="ARBA" id="ARBA00022475"/>
    </source>
</evidence>
<comment type="subcellular location">
    <subcellularLocation>
        <location evidence="1">Cell membrane</location>
        <topology evidence="1">Multi-pass membrane protein</topology>
    </subcellularLocation>
</comment>
<evidence type="ECO:0000256" key="5">
    <source>
        <dbReference type="ARBA" id="ARBA00023136"/>
    </source>
</evidence>
<feature type="region of interest" description="Disordered" evidence="6">
    <location>
        <begin position="299"/>
        <end position="357"/>
    </location>
</feature>
<sequence length="357" mass="38391">MRNSINPRHAAIGFAVLAAVLYGISSPAAKLLLESIPPALLASLLYLGAGIGMFAVSLLQSSRNKTRREAPLGKKDLPYVIGMILLDIAAPVLLMFGLTMTTAANASLLNNFEIVTTALVAFFVFRESIDRRLGIAIILIVFASILLTVEDAGSLAFSQGSILVLLACVAWGFENNCTRMLSLKDPVEIVVIKGFGAGTGALILAFFAGEAIFGSMGSVLAALLLGFFAYGLSIYFYVLAQRTLGAAQTSAFYAVAPFIGVALSFAIFGTDLTLSFAVATVIMILGAYFAATGGHHHRHTHAVVTHEHRHSHDDEHHTHTHDPPVADEHSHTHTHEDQSHDHPHTPDLHHRHGHERE</sequence>
<feature type="transmembrane region" description="Helical" evidence="7">
    <location>
        <begin position="132"/>
        <end position="149"/>
    </location>
</feature>
<accession>A0AAE4MFF4</accession>
<feature type="transmembrane region" description="Helical" evidence="7">
    <location>
        <begin position="106"/>
        <end position="125"/>
    </location>
</feature>
<feature type="transmembrane region" description="Helical" evidence="7">
    <location>
        <begin position="274"/>
        <end position="291"/>
    </location>
</feature>
<dbReference type="Proteomes" id="UP001283212">
    <property type="component" value="Unassembled WGS sequence"/>
</dbReference>
<comment type="caution">
    <text evidence="9">The sequence shown here is derived from an EMBL/GenBank/DDBJ whole genome shotgun (WGS) entry which is preliminary data.</text>
</comment>
<evidence type="ECO:0000256" key="6">
    <source>
        <dbReference type="SAM" id="MobiDB-lite"/>
    </source>
</evidence>
<feature type="transmembrane region" description="Helical" evidence="7">
    <location>
        <begin position="39"/>
        <end position="59"/>
    </location>
</feature>
<dbReference type="InterPro" id="IPR051258">
    <property type="entry name" value="Diverse_Substrate_Transporter"/>
</dbReference>
<evidence type="ECO:0000313" key="9">
    <source>
        <dbReference type="EMBL" id="MDV0443219.1"/>
    </source>
</evidence>
<keyword evidence="10" id="KW-1185">Reference proteome</keyword>
<feature type="transmembrane region" description="Helical" evidence="7">
    <location>
        <begin position="219"/>
        <end position="239"/>
    </location>
</feature>
<feature type="transmembrane region" description="Helical" evidence="7">
    <location>
        <begin position="79"/>
        <end position="100"/>
    </location>
</feature>
<name>A0AAE4MFF4_9EURY</name>
<dbReference type="AlphaFoldDB" id="A0AAE4MFF4"/>
<keyword evidence="5 7" id="KW-0472">Membrane</keyword>
<evidence type="ECO:0000313" key="10">
    <source>
        <dbReference type="Proteomes" id="UP001283212"/>
    </source>
</evidence>
<feature type="compositionally biased region" description="Basic and acidic residues" evidence="6">
    <location>
        <begin position="304"/>
        <end position="357"/>
    </location>
</feature>
<evidence type="ECO:0000256" key="4">
    <source>
        <dbReference type="ARBA" id="ARBA00022989"/>
    </source>
</evidence>
<dbReference type="RefSeq" id="WP_338095750.1">
    <property type="nucleotide sequence ID" value="NZ_JAWDKB010000002.1"/>
</dbReference>
<dbReference type="Pfam" id="PF00892">
    <property type="entry name" value="EamA"/>
    <property type="match status" value="2"/>
</dbReference>
<feature type="domain" description="EamA" evidence="8">
    <location>
        <begin position="11"/>
        <end position="148"/>
    </location>
</feature>
<evidence type="ECO:0000256" key="3">
    <source>
        <dbReference type="ARBA" id="ARBA00022692"/>
    </source>
</evidence>
<dbReference type="GO" id="GO:0005886">
    <property type="term" value="C:plasma membrane"/>
    <property type="evidence" value="ECO:0007669"/>
    <property type="project" value="UniProtKB-SubCell"/>
</dbReference>